<reference evidence="2" key="1">
    <citation type="submission" date="2019-03" db="EMBL/GenBank/DDBJ databases">
        <authorList>
            <person name="Mank J."/>
            <person name="Almeida P."/>
        </authorList>
    </citation>
    <scope>NUCLEOTIDE SEQUENCE</scope>
    <source>
        <strain evidence="2">78183</strain>
    </source>
</reference>
<protein>
    <submittedName>
        <fullName evidence="2">Uncharacterized protein</fullName>
    </submittedName>
</protein>
<dbReference type="AlphaFoldDB" id="A0A6N2N0R6"/>
<name>A0A6N2N0R6_SALVM</name>
<organism evidence="2">
    <name type="scientific">Salix viminalis</name>
    <name type="common">Common osier</name>
    <name type="synonym">Basket willow</name>
    <dbReference type="NCBI Taxonomy" id="40686"/>
    <lineage>
        <taxon>Eukaryota</taxon>
        <taxon>Viridiplantae</taxon>
        <taxon>Streptophyta</taxon>
        <taxon>Embryophyta</taxon>
        <taxon>Tracheophyta</taxon>
        <taxon>Spermatophyta</taxon>
        <taxon>Magnoliopsida</taxon>
        <taxon>eudicotyledons</taxon>
        <taxon>Gunneridae</taxon>
        <taxon>Pentapetalae</taxon>
        <taxon>rosids</taxon>
        <taxon>fabids</taxon>
        <taxon>Malpighiales</taxon>
        <taxon>Salicaceae</taxon>
        <taxon>Saliceae</taxon>
        <taxon>Salix</taxon>
    </lineage>
</organism>
<evidence type="ECO:0000313" key="2">
    <source>
        <dbReference type="EMBL" id="VFU60457.1"/>
    </source>
</evidence>
<feature type="compositionally biased region" description="Basic and acidic residues" evidence="1">
    <location>
        <begin position="12"/>
        <end position="23"/>
    </location>
</feature>
<dbReference type="EMBL" id="CAADRP010002063">
    <property type="protein sequence ID" value="VFU60457.1"/>
    <property type="molecule type" value="Genomic_DNA"/>
</dbReference>
<evidence type="ECO:0000256" key="1">
    <source>
        <dbReference type="SAM" id="MobiDB-lite"/>
    </source>
</evidence>
<gene>
    <name evidence="2" type="ORF">SVIM_LOCUS448558</name>
</gene>
<feature type="region of interest" description="Disordered" evidence="1">
    <location>
        <begin position="1"/>
        <end position="23"/>
    </location>
</feature>
<proteinExistence type="predicted"/>
<sequence>MVLQVSLNLNNPEKHEGQGSRPGEEWVASEFLLKLNTAKEGLDASPAVIVIRAEVVVFGWIAS</sequence>
<accession>A0A6N2N0R6</accession>
<feature type="compositionally biased region" description="Polar residues" evidence="1">
    <location>
        <begin position="1"/>
        <end position="11"/>
    </location>
</feature>